<dbReference type="PANTHER" id="PTHR20765:SF1">
    <property type="entry name" value="EQUILIBRATIVE NUCLEOBASE TRANSPORTER 1"/>
    <property type="match status" value="1"/>
</dbReference>
<dbReference type="AlphaFoldDB" id="A0A5J4NYF4"/>
<sequence>MAVFILTEKEGDMVPPGQNTLESSSTEFFSHQRLSYGEETNDSKSVVDVDEEVFRVVNQRYPNTKACFHDLPLYLFAFSYMTALIRCSYFFARLSEQLNFSFNKNKVVVDQLLKSSAAISMCEFFLSPITGFILDMSRRAYKRKLKHQLNDPDPRLTDAEIYWTHLRALAPALYLLASCSTIISALHFVVGQQWLYYILFVGIMLHSSVMASSTITGVMMAFPAKRFGVTIGIVTMVAGAFLATQYGLLELPVNVANGVLVAISCLMYIPPLILTFKRH</sequence>
<dbReference type="InterPro" id="IPR027197">
    <property type="entry name" value="SLC43A3"/>
</dbReference>
<dbReference type="PANTHER" id="PTHR20765">
    <property type="entry name" value="SOLUTE CARRIER FAMILY 43 MEMBER 3-RELATED"/>
    <property type="match status" value="1"/>
</dbReference>
<keyword evidence="1" id="KW-0472">Membrane</keyword>
<dbReference type="InterPro" id="IPR036259">
    <property type="entry name" value="MFS_trans_sf"/>
</dbReference>
<proteinExistence type="predicted"/>
<dbReference type="SUPFAM" id="SSF103473">
    <property type="entry name" value="MFS general substrate transporter"/>
    <property type="match status" value="1"/>
</dbReference>
<evidence type="ECO:0000256" key="1">
    <source>
        <dbReference type="SAM" id="Phobius"/>
    </source>
</evidence>
<reference evidence="2 3" key="1">
    <citation type="journal article" date="2019" name="Gigascience">
        <title>Whole-genome sequence of the oriental lung fluke Paragonimus westermani.</title>
        <authorList>
            <person name="Oey H."/>
            <person name="Zakrzewski M."/>
            <person name="Narain K."/>
            <person name="Devi K.R."/>
            <person name="Agatsuma T."/>
            <person name="Nawaratna S."/>
            <person name="Gobert G.N."/>
            <person name="Jones M.K."/>
            <person name="Ragan M.A."/>
            <person name="McManus D.P."/>
            <person name="Krause L."/>
        </authorList>
    </citation>
    <scope>NUCLEOTIDE SEQUENCE [LARGE SCALE GENOMIC DNA]</scope>
    <source>
        <strain evidence="2 3">IND2009</strain>
    </source>
</reference>
<keyword evidence="3" id="KW-1185">Reference proteome</keyword>
<feature type="transmembrane region" description="Helical" evidence="1">
    <location>
        <begin position="112"/>
        <end position="134"/>
    </location>
</feature>
<accession>A0A5J4NYF4</accession>
<comment type="caution">
    <text evidence="2">The sequence shown here is derived from an EMBL/GenBank/DDBJ whole genome shotgun (WGS) entry which is preliminary data.</text>
</comment>
<organism evidence="2 3">
    <name type="scientific">Paragonimus westermani</name>
    <dbReference type="NCBI Taxonomy" id="34504"/>
    <lineage>
        <taxon>Eukaryota</taxon>
        <taxon>Metazoa</taxon>
        <taxon>Spiralia</taxon>
        <taxon>Lophotrochozoa</taxon>
        <taxon>Platyhelminthes</taxon>
        <taxon>Trematoda</taxon>
        <taxon>Digenea</taxon>
        <taxon>Plagiorchiida</taxon>
        <taxon>Troglotremata</taxon>
        <taxon>Troglotrematidae</taxon>
        <taxon>Paragonimus</taxon>
    </lineage>
</organism>
<feature type="transmembrane region" description="Helical" evidence="1">
    <location>
        <begin position="73"/>
        <end position="92"/>
    </location>
</feature>
<name>A0A5J4NYF4_9TREM</name>
<dbReference type="EMBL" id="QNGE01000387">
    <property type="protein sequence ID" value="KAA3680656.1"/>
    <property type="molecule type" value="Genomic_DNA"/>
</dbReference>
<feature type="transmembrane region" description="Helical" evidence="1">
    <location>
        <begin position="196"/>
        <end position="222"/>
    </location>
</feature>
<feature type="transmembrane region" description="Helical" evidence="1">
    <location>
        <begin position="255"/>
        <end position="276"/>
    </location>
</feature>
<keyword evidence="1" id="KW-1133">Transmembrane helix</keyword>
<evidence type="ECO:0000313" key="2">
    <source>
        <dbReference type="EMBL" id="KAA3680656.1"/>
    </source>
</evidence>
<feature type="transmembrane region" description="Helical" evidence="1">
    <location>
        <begin position="172"/>
        <end position="190"/>
    </location>
</feature>
<protein>
    <submittedName>
        <fullName evidence="2">Uncharacterized protein</fullName>
    </submittedName>
</protein>
<gene>
    <name evidence="2" type="ORF">DEA37_0014049</name>
</gene>
<keyword evidence="1" id="KW-0812">Transmembrane</keyword>
<evidence type="ECO:0000313" key="3">
    <source>
        <dbReference type="Proteomes" id="UP000324629"/>
    </source>
</evidence>
<feature type="transmembrane region" description="Helical" evidence="1">
    <location>
        <begin position="229"/>
        <end position="249"/>
    </location>
</feature>
<dbReference type="Proteomes" id="UP000324629">
    <property type="component" value="Unassembled WGS sequence"/>
</dbReference>